<dbReference type="Proteomes" id="UP000008311">
    <property type="component" value="Unassembled WGS sequence"/>
</dbReference>
<dbReference type="InParanoid" id="B9S746"/>
<evidence type="ECO:0000313" key="2">
    <source>
        <dbReference type="EMBL" id="EEF40625.1"/>
    </source>
</evidence>
<name>B9S746_RICCO</name>
<sequence>MKILLIAPKPVAGTSKVKSKPLPSDISVDDYPIEAVPISFKVPNFIVLDDQQLVAGQTEENATLRNIGARSRKEEPSWLKNWNIYPRQRPNGRIDKYYYHKETNVMCRSLVEVDNYELYGISPRQLKKMKKEEGTENPTPQASASEGASKASLKRKRASSNSCLKEEDQMVYQSPDNSDSNPISKAKIQQTVEEFLREAHENQLNQVYAAEYSPEAPLGM</sequence>
<organism evidence="2 3">
    <name type="scientific">Ricinus communis</name>
    <name type="common">Castor bean</name>
    <dbReference type="NCBI Taxonomy" id="3988"/>
    <lineage>
        <taxon>Eukaryota</taxon>
        <taxon>Viridiplantae</taxon>
        <taxon>Streptophyta</taxon>
        <taxon>Embryophyta</taxon>
        <taxon>Tracheophyta</taxon>
        <taxon>Spermatophyta</taxon>
        <taxon>Magnoliopsida</taxon>
        <taxon>eudicotyledons</taxon>
        <taxon>Gunneridae</taxon>
        <taxon>Pentapetalae</taxon>
        <taxon>rosids</taxon>
        <taxon>fabids</taxon>
        <taxon>Malpighiales</taxon>
        <taxon>Euphorbiaceae</taxon>
        <taxon>Acalyphoideae</taxon>
        <taxon>Acalypheae</taxon>
        <taxon>Ricinus</taxon>
    </lineage>
</organism>
<reference evidence="3" key="1">
    <citation type="journal article" date="2010" name="Nat. Biotechnol.">
        <title>Draft genome sequence of the oilseed species Ricinus communis.</title>
        <authorList>
            <person name="Chan A.P."/>
            <person name="Crabtree J."/>
            <person name="Zhao Q."/>
            <person name="Lorenzi H."/>
            <person name="Orvis J."/>
            <person name="Puiu D."/>
            <person name="Melake-Berhan A."/>
            <person name="Jones K.M."/>
            <person name="Redman J."/>
            <person name="Chen G."/>
            <person name="Cahoon E.B."/>
            <person name="Gedil M."/>
            <person name="Stanke M."/>
            <person name="Haas B.J."/>
            <person name="Wortman J.R."/>
            <person name="Fraser-Liggett C.M."/>
            <person name="Ravel J."/>
            <person name="Rabinowicz P.D."/>
        </authorList>
    </citation>
    <scope>NUCLEOTIDE SEQUENCE [LARGE SCALE GENOMIC DNA]</scope>
    <source>
        <strain evidence="3">cv. Hale</strain>
    </source>
</reference>
<protein>
    <recommendedName>
        <fullName evidence="4">MBD domain-containing protein</fullName>
    </recommendedName>
</protein>
<gene>
    <name evidence="2" type="ORF">RCOM_1333580</name>
</gene>
<feature type="compositionally biased region" description="Polar residues" evidence="1">
    <location>
        <begin position="171"/>
        <end position="186"/>
    </location>
</feature>
<accession>B9S746</accession>
<dbReference type="eggNOG" id="ENOG502T0VC">
    <property type="taxonomic scope" value="Eukaryota"/>
</dbReference>
<dbReference type="EMBL" id="EQ973883">
    <property type="protein sequence ID" value="EEF40625.1"/>
    <property type="molecule type" value="Genomic_DNA"/>
</dbReference>
<evidence type="ECO:0000256" key="1">
    <source>
        <dbReference type="SAM" id="MobiDB-lite"/>
    </source>
</evidence>
<keyword evidence="3" id="KW-1185">Reference proteome</keyword>
<feature type="compositionally biased region" description="Polar residues" evidence="1">
    <location>
        <begin position="136"/>
        <end position="146"/>
    </location>
</feature>
<feature type="region of interest" description="Disordered" evidence="1">
    <location>
        <begin position="129"/>
        <end position="186"/>
    </location>
</feature>
<dbReference type="AlphaFoldDB" id="B9S746"/>
<evidence type="ECO:0000313" key="3">
    <source>
        <dbReference type="Proteomes" id="UP000008311"/>
    </source>
</evidence>
<evidence type="ECO:0008006" key="4">
    <source>
        <dbReference type="Google" id="ProtNLM"/>
    </source>
</evidence>
<proteinExistence type="predicted"/>